<proteinExistence type="predicted"/>
<organism evidence="1 2">
    <name type="scientific">Rudanella paleaurantiibacter</name>
    <dbReference type="NCBI Taxonomy" id="2614655"/>
    <lineage>
        <taxon>Bacteria</taxon>
        <taxon>Pseudomonadati</taxon>
        <taxon>Bacteroidota</taxon>
        <taxon>Cytophagia</taxon>
        <taxon>Cytophagales</taxon>
        <taxon>Cytophagaceae</taxon>
        <taxon>Rudanella</taxon>
    </lineage>
</organism>
<name>A0A7J5U0G8_9BACT</name>
<reference evidence="1 2" key="1">
    <citation type="submission" date="2019-10" db="EMBL/GenBank/DDBJ databases">
        <title>Rudanella paleaurantiibacter sp. nov., isolated from sludge.</title>
        <authorList>
            <person name="Xu S.Q."/>
        </authorList>
    </citation>
    <scope>NUCLEOTIDE SEQUENCE [LARGE SCALE GENOMIC DNA]</scope>
    <source>
        <strain evidence="1 2">HX-22-17</strain>
    </source>
</reference>
<protein>
    <submittedName>
        <fullName evidence="1">Uncharacterized protein</fullName>
    </submittedName>
</protein>
<comment type="caution">
    <text evidence="1">The sequence shown here is derived from an EMBL/GenBank/DDBJ whole genome shotgun (WGS) entry which is preliminary data.</text>
</comment>
<accession>A0A7J5U0G8</accession>
<dbReference type="AlphaFoldDB" id="A0A7J5U0G8"/>
<dbReference type="Proteomes" id="UP000488299">
    <property type="component" value="Unassembled WGS sequence"/>
</dbReference>
<dbReference type="RefSeq" id="WP_152124173.1">
    <property type="nucleotide sequence ID" value="NZ_WELI01000003.1"/>
</dbReference>
<evidence type="ECO:0000313" key="1">
    <source>
        <dbReference type="EMBL" id="KAB7731190.1"/>
    </source>
</evidence>
<gene>
    <name evidence="1" type="ORF">F5984_10315</name>
</gene>
<sequence>MSLSLNIGQFQSLFPDATSDKDGEAIKYTVEDSDYRIYNPTWQSGKPVLVVKMDHIRGGATDDHVELQITFDTSNASMVSIEGTWEAGNDGYQIPKVVIEAVDASAEILGAVGALETAGISEAAAQSAVAVFDGFCKLFNTLSTLIVRMSDNGGRFYFTAVVCHTVNRLNSCVSVN</sequence>
<keyword evidence="2" id="KW-1185">Reference proteome</keyword>
<dbReference type="EMBL" id="WELI01000003">
    <property type="protein sequence ID" value="KAB7731190.1"/>
    <property type="molecule type" value="Genomic_DNA"/>
</dbReference>
<evidence type="ECO:0000313" key="2">
    <source>
        <dbReference type="Proteomes" id="UP000488299"/>
    </source>
</evidence>